<keyword evidence="1" id="KW-0175">Coiled coil</keyword>
<dbReference type="InterPro" id="IPR038900">
    <property type="entry name" value="TMC"/>
</dbReference>
<dbReference type="VEuPathDB" id="FungiDB:AeMF1_020360"/>
<evidence type="ECO:0000313" key="4">
    <source>
        <dbReference type="Proteomes" id="UP000481153"/>
    </source>
</evidence>
<evidence type="ECO:0000256" key="1">
    <source>
        <dbReference type="SAM" id="Coils"/>
    </source>
</evidence>
<feature type="transmembrane region" description="Helical" evidence="2">
    <location>
        <begin position="548"/>
        <end position="576"/>
    </location>
</feature>
<dbReference type="EMBL" id="VJMJ01000169">
    <property type="protein sequence ID" value="KAF0729090.1"/>
    <property type="molecule type" value="Genomic_DNA"/>
</dbReference>
<evidence type="ECO:0008006" key="5">
    <source>
        <dbReference type="Google" id="ProtNLM"/>
    </source>
</evidence>
<feature type="transmembrane region" description="Helical" evidence="2">
    <location>
        <begin position="440"/>
        <end position="464"/>
    </location>
</feature>
<evidence type="ECO:0000256" key="2">
    <source>
        <dbReference type="SAM" id="Phobius"/>
    </source>
</evidence>
<feature type="transmembrane region" description="Helical" evidence="2">
    <location>
        <begin position="400"/>
        <end position="420"/>
    </location>
</feature>
<evidence type="ECO:0000313" key="3">
    <source>
        <dbReference type="EMBL" id="KAF0729090.1"/>
    </source>
</evidence>
<feature type="transmembrane region" description="Helical" evidence="2">
    <location>
        <begin position="658"/>
        <end position="681"/>
    </location>
</feature>
<name>A0A6G0WNY5_9STRA</name>
<keyword evidence="2" id="KW-1133">Transmembrane helix</keyword>
<feature type="coiled-coil region" evidence="1">
    <location>
        <begin position="804"/>
        <end position="831"/>
    </location>
</feature>
<protein>
    <recommendedName>
        <fullName evidence="5">TMC domain-containing protein</fullName>
    </recommendedName>
</protein>
<keyword evidence="2" id="KW-0472">Membrane</keyword>
<dbReference type="Proteomes" id="UP000481153">
    <property type="component" value="Unassembled WGS sequence"/>
</dbReference>
<dbReference type="GO" id="GO:0005886">
    <property type="term" value="C:plasma membrane"/>
    <property type="evidence" value="ECO:0007669"/>
    <property type="project" value="InterPro"/>
</dbReference>
<keyword evidence="2" id="KW-0812">Transmembrane</keyword>
<sequence>MDAAGRGRSKVIPVAPIDKSKVFDEEDADGFVYEKSSFTPRRVWTDIENKISRAMAVDANEPVARSRGQVNDDDDDEVDGFLNDSPEFEKLQLEAKLERYATQLKEVKSRMQKWSAKRTMYQERIKELENRLKEQEDEFAEQEGIWEKQVMSMAQRPNYQNVNLVNNIAGRDELERQKAKDALRQMIYGAADLDQDETIDDLGNVRKSGRQRIVLLMRRLVPFVHAIKHIEARFGRSVSAYFVFCRWILLNYLLLLVPTVYVLTIHCYELVANDYSSWGTFTGVVPSFLLYPSFSSKEALPYSIFLTEICMVFLFISSYKWIREDQVSKLVQASDQSHQYKFSKLILNAWDFEATSSQDASDWSKGIGEALGVALYDDIKQEKIRNRSKDERYKLYARRIFATFLYLVIQSTCWALILMLTIFSSKLQQIIKDNVPSLTAYAASIVPLGAAVINGALPAIISILTKFERWDDQGFEIKAMVTRLFLAKVLNILIQLWSYGMLLDPYLYTENTALLDWMPIPSFVRSNVMIKFKSDVYSCRAEQVASGLIILVLTDFVVSKVSAIVTALLAKVIELIKQWNAKRKKRVIVVNDTRTEFLIAPKMVALMYSCTLYQFSIPLAPVTAVTSLMMLIVNFKFDKFYLQKFQKKPITPWSAKDAGTFFIKLYWTTVLIFLCCMYWFMNDTTLPKLCEVQEASMTQPLCTAKSLLASSSVCTIDTTSHAMSPYFLDQMSSTSSDSECKIGYPACFEPLTKLLSTQDGIKILYSLSTEQLAFVWAVVGILLMQVMLKSNSIQAIGLVGSLKEQESKSQISSLLKKLKAQEKKLKLQKLQS</sequence>
<organism evidence="3 4">
    <name type="scientific">Aphanomyces euteiches</name>
    <dbReference type="NCBI Taxonomy" id="100861"/>
    <lineage>
        <taxon>Eukaryota</taxon>
        <taxon>Sar</taxon>
        <taxon>Stramenopiles</taxon>
        <taxon>Oomycota</taxon>
        <taxon>Saprolegniomycetes</taxon>
        <taxon>Saprolegniales</taxon>
        <taxon>Verrucalvaceae</taxon>
        <taxon>Aphanomyces</taxon>
    </lineage>
</organism>
<keyword evidence="4" id="KW-1185">Reference proteome</keyword>
<dbReference type="PANTHER" id="PTHR23302">
    <property type="entry name" value="TRANSMEMBRANE CHANNEL-RELATED"/>
    <property type="match status" value="1"/>
</dbReference>
<dbReference type="AlphaFoldDB" id="A0A6G0WNY5"/>
<feature type="transmembrane region" description="Helical" evidence="2">
    <location>
        <begin position="240"/>
        <end position="263"/>
    </location>
</feature>
<reference evidence="3 4" key="1">
    <citation type="submission" date="2019-07" db="EMBL/GenBank/DDBJ databases">
        <title>Genomics analysis of Aphanomyces spp. identifies a new class of oomycete effector associated with host adaptation.</title>
        <authorList>
            <person name="Gaulin E."/>
        </authorList>
    </citation>
    <scope>NUCLEOTIDE SEQUENCE [LARGE SCALE GENOMIC DNA]</scope>
    <source>
        <strain evidence="3 4">ATCC 201684</strain>
    </source>
</reference>
<accession>A0A6G0WNY5</accession>
<feature type="transmembrane region" description="Helical" evidence="2">
    <location>
        <begin position="300"/>
        <end position="322"/>
    </location>
</feature>
<feature type="coiled-coil region" evidence="1">
    <location>
        <begin position="90"/>
        <end position="145"/>
    </location>
</feature>
<proteinExistence type="predicted"/>
<dbReference type="PANTHER" id="PTHR23302:SF24">
    <property type="entry name" value="TMC DOMAIN-CONTAINING PROTEIN"/>
    <property type="match status" value="1"/>
</dbReference>
<feature type="transmembrane region" description="Helical" evidence="2">
    <location>
        <begin position="485"/>
        <end position="508"/>
    </location>
</feature>
<dbReference type="GO" id="GO:0008381">
    <property type="term" value="F:mechanosensitive monoatomic ion channel activity"/>
    <property type="evidence" value="ECO:0007669"/>
    <property type="project" value="TreeGrafter"/>
</dbReference>
<comment type="caution">
    <text evidence="3">The sequence shown here is derived from an EMBL/GenBank/DDBJ whole genome shotgun (WGS) entry which is preliminary data.</text>
</comment>
<feature type="transmembrane region" description="Helical" evidence="2">
    <location>
        <begin position="621"/>
        <end position="637"/>
    </location>
</feature>
<gene>
    <name evidence="3" type="ORF">Ae201684_013226</name>
</gene>